<accession>A0AAX2J0L0</accession>
<organism evidence="1 2">
    <name type="scientific">Kingella kingae</name>
    <dbReference type="NCBI Taxonomy" id="504"/>
    <lineage>
        <taxon>Bacteria</taxon>
        <taxon>Pseudomonadati</taxon>
        <taxon>Pseudomonadota</taxon>
        <taxon>Betaproteobacteria</taxon>
        <taxon>Neisseriales</taxon>
        <taxon>Neisseriaceae</taxon>
        <taxon>Kingella</taxon>
    </lineage>
</organism>
<sequence length="103" mass="11904">MTQKILIHADIYESIYESKFFGNNKVQLCYSNIQAKNPSEQALIDECIQKMREDNNELLLENQTYYPVLGSVRDLNSGMAFISPKLKIKNASLILDIKNKKFE</sequence>
<gene>
    <name evidence="1" type="ORF">NCTC10529_00255</name>
</gene>
<proteinExistence type="predicted"/>
<dbReference type="RefSeq" id="WP_003788358.1">
    <property type="nucleotide sequence ID" value="NZ_CP091518.1"/>
</dbReference>
<name>A0AAX2J0L0_KINKI</name>
<evidence type="ECO:0000313" key="1">
    <source>
        <dbReference type="EMBL" id="SQH24104.1"/>
    </source>
</evidence>
<dbReference type="AlphaFoldDB" id="A0AAX2J0L0"/>
<evidence type="ECO:0000313" key="2">
    <source>
        <dbReference type="Proteomes" id="UP000248598"/>
    </source>
</evidence>
<dbReference type="GeneID" id="93261577"/>
<reference evidence="1 2" key="1">
    <citation type="submission" date="2018-06" db="EMBL/GenBank/DDBJ databases">
        <authorList>
            <consortium name="Pathogen Informatics"/>
            <person name="Doyle S."/>
        </authorList>
    </citation>
    <scope>NUCLEOTIDE SEQUENCE [LARGE SCALE GENOMIC DNA]</scope>
    <source>
        <strain evidence="1 2">NCTC10529</strain>
    </source>
</reference>
<dbReference type="EMBL" id="LS483426">
    <property type="protein sequence ID" value="SQH24104.1"/>
    <property type="molecule type" value="Genomic_DNA"/>
</dbReference>
<protein>
    <submittedName>
        <fullName evidence="1">Uncharacterized protein</fullName>
    </submittedName>
</protein>
<dbReference type="Proteomes" id="UP000248598">
    <property type="component" value="Chromosome 1"/>
</dbReference>